<proteinExistence type="predicted"/>
<dbReference type="OrthoDB" id="9796252at2"/>
<feature type="domain" description="GAF" evidence="1">
    <location>
        <begin position="75"/>
        <end position="168"/>
    </location>
</feature>
<evidence type="ECO:0000313" key="3">
    <source>
        <dbReference type="Proteomes" id="UP000308528"/>
    </source>
</evidence>
<comment type="caution">
    <text evidence="2">The sequence shown here is derived from an EMBL/GenBank/DDBJ whole genome shotgun (WGS) entry which is preliminary data.</text>
</comment>
<sequence length="189" mass="20708">MSATAEMPYFVRPSKNLSAEEKERAYAQAYAAIAATLTGETNELVAMVTINSLLKTYLPYFYWTGFYLVVAPDKLAVGPYQGTLGCLSIDFGRGVCGAVAASGQTKIVPDTHALEEGREHIACDPNSRSEIVLPVRRSDGSLLGVFDVDSTERDSFDAIDQRWLEKILAIFSESVLPLRATWADYAVSR</sequence>
<dbReference type="EMBL" id="SRSF01000006">
    <property type="protein sequence ID" value="THH37665.1"/>
    <property type="molecule type" value="Genomic_DNA"/>
</dbReference>
<organism evidence="2 3">
    <name type="scientific">Neolewinella litorea</name>
    <dbReference type="NCBI Taxonomy" id="2562452"/>
    <lineage>
        <taxon>Bacteria</taxon>
        <taxon>Pseudomonadati</taxon>
        <taxon>Bacteroidota</taxon>
        <taxon>Saprospiria</taxon>
        <taxon>Saprospirales</taxon>
        <taxon>Lewinellaceae</taxon>
        <taxon>Neolewinella</taxon>
    </lineage>
</organism>
<dbReference type="InterPro" id="IPR029016">
    <property type="entry name" value="GAF-like_dom_sf"/>
</dbReference>
<dbReference type="RefSeq" id="WP_136459858.1">
    <property type="nucleotide sequence ID" value="NZ_SRSF01000006.1"/>
</dbReference>
<dbReference type="AlphaFoldDB" id="A0A4S4NFT1"/>
<name>A0A4S4NFT1_9BACT</name>
<dbReference type="Pfam" id="PF13185">
    <property type="entry name" value="GAF_2"/>
    <property type="match status" value="1"/>
</dbReference>
<protein>
    <submittedName>
        <fullName evidence="2">GAF domain-containing protein</fullName>
    </submittedName>
</protein>
<evidence type="ECO:0000313" key="2">
    <source>
        <dbReference type="EMBL" id="THH37665.1"/>
    </source>
</evidence>
<dbReference type="Proteomes" id="UP000308528">
    <property type="component" value="Unassembled WGS sequence"/>
</dbReference>
<dbReference type="InterPro" id="IPR003018">
    <property type="entry name" value="GAF"/>
</dbReference>
<dbReference type="SUPFAM" id="SSF55781">
    <property type="entry name" value="GAF domain-like"/>
    <property type="match status" value="1"/>
</dbReference>
<reference evidence="2 3" key="1">
    <citation type="submission" date="2019-04" db="EMBL/GenBank/DDBJ databases">
        <title>Lewinella litorea sp. nov., isolated from a marine sand.</title>
        <authorList>
            <person name="Yoon J.-H."/>
        </authorList>
    </citation>
    <scope>NUCLEOTIDE SEQUENCE [LARGE SCALE GENOMIC DNA]</scope>
    <source>
        <strain evidence="2 3">HSMS-39</strain>
    </source>
</reference>
<keyword evidence="3" id="KW-1185">Reference proteome</keyword>
<gene>
    <name evidence="2" type="ORF">E4021_13300</name>
</gene>
<evidence type="ECO:0000259" key="1">
    <source>
        <dbReference type="Pfam" id="PF13185"/>
    </source>
</evidence>
<dbReference type="Gene3D" id="3.30.450.40">
    <property type="match status" value="1"/>
</dbReference>
<accession>A0A4S4NFT1</accession>